<gene>
    <name evidence="1" type="primary">BnaA01g35730D</name>
    <name evidence="1" type="ORF">GSBRNA2T00013361001</name>
</gene>
<evidence type="ECO:0000313" key="1">
    <source>
        <dbReference type="EMBL" id="CDY54097.1"/>
    </source>
</evidence>
<dbReference type="AlphaFoldDB" id="A0A078IVR3"/>
<accession>A0A078IVR3</accession>
<dbReference type="Gramene" id="CDY54097">
    <property type="protein sequence ID" value="CDY54097"/>
    <property type="gene ID" value="GSBRNA2T00013361001"/>
</dbReference>
<keyword evidence="2" id="KW-1185">Reference proteome</keyword>
<proteinExistence type="predicted"/>
<dbReference type="PaxDb" id="3708-A0A078IVR3"/>
<reference evidence="1 2" key="1">
    <citation type="journal article" date="2014" name="Science">
        <title>Plant genetics. Early allopolyploid evolution in the post-Neolithic Brassica napus oilseed genome.</title>
        <authorList>
            <person name="Chalhoub B."/>
            <person name="Denoeud F."/>
            <person name="Liu S."/>
            <person name="Parkin I.A."/>
            <person name="Tang H."/>
            <person name="Wang X."/>
            <person name="Chiquet J."/>
            <person name="Belcram H."/>
            <person name="Tong C."/>
            <person name="Samans B."/>
            <person name="Correa M."/>
            <person name="Da Silva C."/>
            <person name="Just J."/>
            <person name="Falentin C."/>
            <person name="Koh C.S."/>
            <person name="Le Clainche I."/>
            <person name="Bernard M."/>
            <person name="Bento P."/>
            <person name="Noel B."/>
            <person name="Labadie K."/>
            <person name="Alberti A."/>
            <person name="Charles M."/>
            <person name="Arnaud D."/>
            <person name="Guo H."/>
            <person name="Daviaud C."/>
            <person name="Alamery S."/>
            <person name="Jabbari K."/>
            <person name="Zhao M."/>
            <person name="Edger P.P."/>
            <person name="Chelaifa H."/>
            <person name="Tack D."/>
            <person name="Lassalle G."/>
            <person name="Mestiri I."/>
            <person name="Schnel N."/>
            <person name="Le Paslier M.C."/>
            <person name="Fan G."/>
            <person name="Renault V."/>
            <person name="Bayer P.E."/>
            <person name="Golicz A.A."/>
            <person name="Manoli S."/>
            <person name="Lee T.H."/>
            <person name="Thi V.H."/>
            <person name="Chalabi S."/>
            <person name="Hu Q."/>
            <person name="Fan C."/>
            <person name="Tollenaere R."/>
            <person name="Lu Y."/>
            <person name="Battail C."/>
            <person name="Shen J."/>
            <person name="Sidebottom C.H."/>
            <person name="Wang X."/>
            <person name="Canaguier A."/>
            <person name="Chauveau A."/>
            <person name="Berard A."/>
            <person name="Deniot G."/>
            <person name="Guan M."/>
            <person name="Liu Z."/>
            <person name="Sun F."/>
            <person name="Lim Y.P."/>
            <person name="Lyons E."/>
            <person name="Town C.D."/>
            <person name="Bancroft I."/>
            <person name="Wang X."/>
            <person name="Meng J."/>
            <person name="Ma J."/>
            <person name="Pires J.C."/>
            <person name="King G.J."/>
            <person name="Brunel D."/>
            <person name="Delourme R."/>
            <person name="Renard M."/>
            <person name="Aury J.M."/>
            <person name="Adams K.L."/>
            <person name="Batley J."/>
            <person name="Snowdon R.J."/>
            <person name="Tost J."/>
            <person name="Edwards D."/>
            <person name="Zhou Y."/>
            <person name="Hua W."/>
            <person name="Sharpe A.G."/>
            <person name="Paterson A.H."/>
            <person name="Guan C."/>
            <person name="Wincker P."/>
        </authorList>
    </citation>
    <scope>NUCLEOTIDE SEQUENCE [LARGE SCALE GENOMIC DNA]</scope>
    <source>
        <strain evidence="2">cv. Darmor-bzh</strain>
    </source>
</reference>
<protein>
    <submittedName>
        <fullName evidence="1">BnaA01g35730D protein</fullName>
    </submittedName>
</protein>
<evidence type="ECO:0000313" key="2">
    <source>
        <dbReference type="Proteomes" id="UP000028999"/>
    </source>
</evidence>
<organism evidence="1 2">
    <name type="scientific">Brassica napus</name>
    <name type="common">Rape</name>
    <dbReference type="NCBI Taxonomy" id="3708"/>
    <lineage>
        <taxon>Eukaryota</taxon>
        <taxon>Viridiplantae</taxon>
        <taxon>Streptophyta</taxon>
        <taxon>Embryophyta</taxon>
        <taxon>Tracheophyta</taxon>
        <taxon>Spermatophyta</taxon>
        <taxon>Magnoliopsida</taxon>
        <taxon>eudicotyledons</taxon>
        <taxon>Gunneridae</taxon>
        <taxon>Pentapetalae</taxon>
        <taxon>rosids</taxon>
        <taxon>malvids</taxon>
        <taxon>Brassicales</taxon>
        <taxon>Brassicaceae</taxon>
        <taxon>Brassiceae</taxon>
        <taxon>Brassica</taxon>
    </lineage>
</organism>
<sequence length="20" mass="2375">MLTNNKAKLHFQELIFLNIS</sequence>
<name>A0A078IVR3_BRANA</name>
<dbReference type="EMBL" id="LK033277">
    <property type="protein sequence ID" value="CDY54097.1"/>
    <property type="molecule type" value="Genomic_DNA"/>
</dbReference>
<dbReference type="Proteomes" id="UP000028999">
    <property type="component" value="Unassembled WGS sequence"/>
</dbReference>